<feature type="domain" description="FAD dependent oxidoreductase" evidence="7">
    <location>
        <begin position="9"/>
        <end position="324"/>
    </location>
</feature>
<dbReference type="RefSeq" id="WP_264881885.1">
    <property type="nucleotide sequence ID" value="NZ_JAPDOB010000001.1"/>
</dbReference>
<evidence type="ECO:0000256" key="4">
    <source>
        <dbReference type="ARBA" id="ARBA00022827"/>
    </source>
</evidence>
<dbReference type="InterPro" id="IPR000447">
    <property type="entry name" value="G3P_DH_FAD-dep"/>
</dbReference>
<dbReference type="Pfam" id="PF01266">
    <property type="entry name" value="DAO"/>
    <property type="match status" value="1"/>
</dbReference>
<dbReference type="Gene3D" id="3.30.9.10">
    <property type="entry name" value="D-Amino Acid Oxidase, subunit A, domain 2"/>
    <property type="match status" value="1"/>
</dbReference>
<dbReference type="Proteomes" id="UP001526246">
    <property type="component" value="Unassembled WGS sequence"/>
</dbReference>
<accession>A0ABT3JET0</accession>
<comment type="caution">
    <text evidence="8">The sequence shown here is derived from an EMBL/GenBank/DDBJ whole genome shotgun (WGS) entry which is preliminary data.</text>
</comment>
<dbReference type="GO" id="GO:0004368">
    <property type="term" value="F:glycerol-3-phosphate dehydrogenase (quinone) activity"/>
    <property type="evidence" value="ECO:0007669"/>
    <property type="project" value="UniProtKB-EC"/>
</dbReference>
<dbReference type="Gene3D" id="1.10.8.870">
    <property type="entry name" value="Alpha-glycerophosphate oxidase, cap domain"/>
    <property type="match status" value="1"/>
</dbReference>
<keyword evidence="5 6" id="KW-0560">Oxidoreductase</keyword>
<dbReference type="PANTHER" id="PTHR11985:SF15">
    <property type="entry name" value="GLYCEROL-3-PHOSPHATE DEHYDROGENASE, MITOCHONDRIAL"/>
    <property type="match status" value="1"/>
</dbReference>
<dbReference type="InterPro" id="IPR038299">
    <property type="entry name" value="DAO_C_sf"/>
</dbReference>
<evidence type="ECO:0000313" key="9">
    <source>
        <dbReference type="Proteomes" id="UP001526246"/>
    </source>
</evidence>
<dbReference type="NCBIfam" id="NF009906">
    <property type="entry name" value="PRK13369.1"/>
    <property type="match status" value="1"/>
</dbReference>
<dbReference type="PROSITE" id="PS00977">
    <property type="entry name" value="FAD_G3PDH_1"/>
    <property type="match status" value="1"/>
</dbReference>
<protein>
    <recommendedName>
        <fullName evidence="6">Glycerol-3-phosphate dehydrogenase</fullName>
        <ecNumber evidence="6">1.1.5.3</ecNumber>
    </recommendedName>
</protein>
<evidence type="ECO:0000256" key="3">
    <source>
        <dbReference type="ARBA" id="ARBA00022630"/>
    </source>
</evidence>
<dbReference type="Gene3D" id="3.50.50.60">
    <property type="entry name" value="FAD/NAD(P)-binding domain"/>
    <property type="match status" value="1"/>
</dbReference>
<dbReference type="PROSITE" id="PS00978">
    <property type="entry name" value="FAD_G3PDH_2"/>
    <property type="match status" value="1"/>
</dbReference>
<dbReference type="InterPro" id="IPR036188">
    <property type="entry name" value="FAD/NAD-bd_sf"/>
</dbReference>
<evidence type="ECO:0000256" key="5">
    <source>
        <dbReference type="ARBA" id="ARBA00023002"/>
    </source>
</evidence>
<keyword evidence="4" id="KW-0274">FAD</keyword>
<dbReference type="EC" id="1.1.5.3" evidence="6"/>
<comment type="catalytic activity">
    <reaction evidence="6">
        <text>a quinone + sn-glycerol 3-phosphate = dihydroxyacetone phosphate + a quinol</text>
        <dbReference type="Rhea" id="RHEA:18977"/>
        <dbReference type="ChEBI" id="CHEBI:24646"/>
        <dbReference type="ChEBI" id="CHEBI:57597"/>
        <dbReference type="ChEBI" id="CHEBI:57642"/>
        <dbReference type="ChEBI" id="CHEBI:132124"/>
        <dbReference type="EC" id="1.1.5.3"/>
    </reaction>
</comment>
<evidence type="ECO:0000256" key="6">
    <source>
        <dbReference type="RuleBase" id="RU361217"/>
    </source>
</evidence>
<evidence type="ECO:0000259" key="7">
    <source>
        <dbReference type="Pfam" id="PF01266"/>
    </source>
</evidence>
<name>A0ABT3JET0_9SPHN</name>
<dbReference type="EMBL" id="JAPDOB010000001">
    <property type="protein sequence ID" value="MCW3797583.1"/>
    <property type="molecule type" value="Genomic_DNA"/>
</dbReference>
<evidence type="ECO:0000256" key="1">
    <source>
        <dbReference type="ARBA" id="ARBA00001974"/>
    </source>
</evidence>
<gene>
    <name evidence="8" type="ORF">OMW55_07175</name>
</gene>
<reference evidence="8 9" key="1">
    <citation type="submission" date="2022-10" db="EMBL/GenBank/DDBJ databases">
        <title>Sphingomonas sp.</title>
        <authorList>
            <person name="Jin C."/>
        </authorList>
    </citation>
    <scope>NUCLEOTIDE SEQUENCE [LARGE SCALE GENOMIC DNA]</scope>
    <source>
        <strain evidence="8 9">BN140010</strain>
    </source>
</reference>
<dbReference type="InterPro" id="IPR006076">
    <property type="entry name" value="FAD-dep_OxRdtase"/>
</dbReference>
<proteinExistence type="inferred from homology"/>
<keyword evidence="9" id="KW-1185">Reference proteome</keyword>
<dbReference type="PRINTS" id="PR01001">
    <property type="entry name" value="FADG3PDH"/>
</dbReference>
<evidence type="ECO:0000313" key="8">
    <source>
        <dbReference type="EMBL" id="MCW3797583.1"/>
    </source>
</evidence>
<keyword evidence="3 6" id="KW-0285">Flavoprotein</keyword>
<evidence type="ECO:0000256" key="2">
    <source>
        <dbReference type="ARBA" id="ARBA00007330"/>
    </source>
</evidence>
<dbReference type="NCBIfam" id="NF008899">
    <property type="entry name" value="PRK12266.1"/>
    <property type="match status" value="1"/>
</dbReference>
<dbReference type="PANTHER" id="PTHR11985">
    <property type="entry name" value="GLYCEROL-3-PHOSPHATE DEHYDROGENASE"/>
    <property type="match status" value="1"/>
</dbReference>
<dbReference type="Gene3D" id="6.10.250.1890">
    <property type="match status" value="1"/>
</dbReference>
<comment type="similarity">
    <text evidence="2 6">Belongs to the FAD-dependent glycerol-3-phosphate dehydrogenase family.</text>
</comment>
<organism evidence="8 9">
    <name type="scientific">Sphingomonas arvum</name>
    <dbReference type="NCBI Taxonomy" id="2992113"/>
    <lineage>
        <taxon>Bacteria</taxon>
        <taxon>Pseudomonadati</taxon>
        <taxon>Pseudomonadota</taxon>
        <taxon>Alphaproteobacteria</taxon>
        <taxon>Sphingomonadales</taxon>
        <taxon>Sphingomonadaceae</taxon>
        <taxon>Sphingomonas</taxon>
    </lineage>
</organism>
<sequence>MSEAERIFDLAVIGGGINGAGIAFDAAGRGARVLLLERGDLASGTSSASTKLIHGGLRYLEHGEFGLVREALAERERLWRMAPHCIQPLRFVLPLSQTQRPAWMIRSGLFLYDHLGARKLLPPTRTVRLVQHPAGASLREHGGRAFEYSDGWCDDSRLVILNARGAAERGATILPRHELTRAERHQDGWIITAAGRAFQARALVNAAGPGVASIIERSGHAGPPPTIRLVRGSHIVVPALFDHSYAYFFQLGDGRIFFALPYEGRFTLIGTTDVDHPSVDVPPRASEEEIHYLLNGANLYFRRSLGRSDVVWTFSGVRALVADASGKPEAATRGYRLDLSPAEAGAPLLNVFGGKITSYRQLAEKAVNLLAGRVPAIRERPWTANASLPGGDFPVEGLDELVAALTRDYPFITAADASRIGRAYGTDSRLWLAGARCWSDLGGQYGAGLSPAEVDFMVSHEWAASSDDILWRRSKLGLVLDAEGRRRLSADLKEQAA</sequence>
<dbReference type="SUPFAM" id="SSF51905">
    <property type="entry name" value="FAD/NAD(P)-binding domain"/>
    <property type="match status" value="1"/>
</dbReference>
<comment type="cofactor">
    <cofactor evidence="1 6">
        <name>FAD</name>
        <dbReference type="ChEBI" id="CHEBI:57692"/>
    </cofactor>
</comment>